<organism evidence="1 2">
    <name type="scientific">Marmota monax</name>
    <name type="common">Woodchuck</name>
    <dbReference type="NCBI Taxonomy" id="9995"/>
    <lineage>
        <taxon>Eukaryota</taxon>
        <taxon>Metazoa</taxon>
        <taxon>Chordata</taxon>
        <taxon>Craniata</taxon>
        <taxon>Vertebrata</taxon>
        <taxon>Euteleostomi</taxon>
        <taxon>Mammalia</taxon>
        <taxon>Eutheria</taxon>
        <taxon>Euarchontoglires</taxon>
        <taxon>Glires</taxon>
        <taxon>Rodentia</taxon>
        <taxon>Sciuromorpha</taxon>
        <taxon>Sciuridae</taxon>
        <taxon>Xerinae</taxon>
        <taxon>Marmotini</taxon>
        <taxon>Marmota</taxon>
    </lineage>
</organism>
<dbReference type="Proteomes" id="UP000335636">
    <property type="component" value="Unassembled WGS sequence"/>
</dbReference>
<comment type="caution">
    <text evidence="1">The sequence shown here is derived from an EMBL/GenBank/DDBJ whole genome shotgun (WGS) entry which is preliminary data.</text>
</comment>
<gene>
    <name evidence="1" type="ORF">MONAX_5E044783</name>
</gene>
<dbReference type="EMBL" id="CABDUW010000221">
    <property type="protein sequence ID" value="VTJ63218.1"/>
    <property type="molecule type" value="Genomic_DNA"/>
</dbReference>
<keyword evidence="2" id="KW-1185">Reference proteome</keyword>
<proteinExistence type="predicted"/>
<name>A0A5E4B0F3_MARMO</name>
<dbReference type="AlphaFoldDB" id="A0A5E4B0F3"/>
<protein>
    <submittedName>
        <fullName evidence="1">Uncharacterized protein</fullName>
    </submittedName>
</protein>
<reference evidence="1" key="1">
    <citation type="submission" date="2019-04" db="EMBL/GenBank/DDBJ databases">
        <authorList>
            <person name="Alioto T."/>
            <person name="Alioto T."/>
        </authorList>
    </citation>
    <scope>NUCLEOTIDE SEQUENCE [LARGE SCALE GENOMIC DNA]</scope>
</reference>
<accession>A0A5E4B0F3</accession>
<evidence type="ECO:0000313" key="2">
    <source>
        <dbReference type="Proteomes" id="UP000335636"/>
    </source>
</evidence>
<feature type="non-terminal residue" evidence="1">
    <location>
        <position position="1"/>
    </location>
</feature>
<evidence type="ECO:0000313" key="1">
    <source>
        <dbReference type="EMBL" id="VTJ63218.1"/>
    </source>
</evidence>
<sequence>LYQGKINNQPVGICGVQDDTGTCCERADPADRRVHHVSCSLGLCGKDMKGYIPRNHEVERSHPHRLLQHLRGPEPRPCQGLRALLLCPSPRAPELPPSPPTMPRKDFLPKVPLSPAHHQVPPLNSPTRRLWRCVILLNEKIAREEHAGK</sequence>